<dbReference type="RefSeq" id="WP_344069292.1">
    <property type="nucleotide sequence ID" value="NZ_BAAACA010000004.1"/>
</dbReference>
<organism evidence="2 3">
    <name type="scientific">Streptomyces crystallinus</name>
    <dbReference type="NCBI Taxonomy" id="68191"/>
    <lineage>
        <taxon>Bacteria</taxon>
        <taxon>Bacillati</taxon>
        <taxon>Actinomycetota</taxon>
        <taxon>Actinomycetes</taxon>
        <taxon>Kitasatosporales</taxon>
        <taxon>Streptomycetaceae</taxon>
        <taxon>Streptomyces</taxon>
    </lineage>
</organism>
<evidence type="ECO:0008006" key="4">
    <source>
        <dbReference type="Google" id="ProtNLM"/>
    </source>
</evidence>
<protein>
    <recommendedName>
        <fullName evidence="4">Sigma-70 family RNA polymerase sigma factor</fullName>
    </recommendedName>
</protein>
<comment type="caution">
    <text evidence="2">The sequence shown here is derived from an EMBL/GenBank/DDBJ whole genome shotgun (WGS) entry which is preliminary data.</text>
</comment>
<reference evidence="3" key="1">
    <citation type="journal article" date="2019" name="Int. J. Syst. Evol. Microbiol.">
        <title>The Global Catalogue of Microorganisms (GCM) 10K type strain sequencing project: providing services to taxonomists for standard genome sequencing and annotation.</title>
        <authorList>
            <consortium name="The Broad Institute Genomics Platform"/>
            <consortium name="The Broad Institute Genome Sequencing Center for Infectious Disease"/>
            <person name="Wu L."/>
            <person name="Ma J."/>
        </authorList>
    </citation>
    <scope>NUCLEOTIDE SEQUENCE [LARGE SCALE GENOMIC DNA]</scope>
    <source>
        <strain evidence="3">JCM 5067</strain>
    </source>
</reference>
<evidence type="ECO:0000313" key="3">
    <source>
        <dbReference type="Proteomes" id="UP001500668"/>
    </source>
</evidence>
<dbReference type="Proteomes" id="UP001500668">
    <property type="component" value="Unassembled WGS sequence"/>
</dbReference>
<accession>A0ABP3PYV8</accession>
<feature type="compositionally biased region" description="Basic and acidic residues" evidence="1">
    <location>
        <begin position="171"/>
        <end position="187"/>
    </location>
</feature>
<name>A0ABP3PYV8_9ACTN</name>
<evidence type="ECO:0000256" key="1">
    <source>
        <dbReference type="SAM" id="MobiDB-lite"/>
    </source>
</evidence>
<dbReference type="EMBL" id="BAAACA010000004">
    <property type="protein sequence ID" value="GAA0579163.1"/>
    <property type="molecule type" value="Genomic_DNA"/>
</dbReference>
<gene>
    <name evidence="2" type="ORF">GCM10010394_04640</name>
</gene>
<keyword evidence="3" id="KW-1185">Reference proteome</keyword>
<evidence type="ECO:0000313" key="2">
    <source>
        <dbReference type="EMBL" id="GAA0579163.1"/>
    </source>
</evidence>
<proteinExistence type="predicted"/>
<sequence>MTQINPEIINTARKAATRLARENSYCEADDIEQYILLKYWESRKRFEAYEPRALYTVFQSIGVEHCKAERLHYTYNTAEWIYTPKEVRNVLQHAYYCEEARELIPNRKEDLLRVLHDPSSIALSIWDIDEAMSRLSDVHQAAIERAFLHEEKPLHGSAEQKQLQRAIDRLTERLNSKTDQRGRERAAHGSTGRMGSAAASAAADATYHGAAGASMAYVISERIGA</sequence>
<feature type="region of interest" description="Disordered" evidence="1">
    <location>
        <begin position="171"/>
        <end position="194"/>
    </location>
</feature>